<dbReference type="Gene3D" id="3.30.1360.40">
    <property type="match status" value="1"/>
</dbReference>
<evidence type="ECO:0000313" key="4">
    <source>
        <dbReference type="Proteomes" id="UP000339249"/>
    </source>
</evidence>
<keyword evidence="2" id="KW-0799">Topoisomerase</keyword>
<dbReference type="EC" id="5.99.1.3" evidence="3"/>
<name>A0A4U9D094_RAOTE</name>
<sequence length="30" mass="3625">MRKTGRETIIVHEIPYQVNKARLIEKMPSW</sequence>
<protein>
    <submittedName>
        <fullName evidence="3">DNA gyrase subunit A</fullName>
        <ecNumber evidence="3">5.99.1.3</ecNumber>
    </submittedName>
</protein>
<evidence type="ECO:0000256" key="1">
    <source>
        <dbReference type="ARBA" id="ARBA00000185"/>
    </source>
</evidence>
<dbReference type="GO" id="GO:0051276">
    <property type="term" value="P:chromosome organization"/>
    <property type="evidence" value="ECO:0007669"/>
    <property type="project" value="UniProtKB-ARBA"/>
</dbReference>
<dbReference type="GO" id="GO:0005524">
    <property type="term" value="F:ATP binding"/>
    <property type="evidence" value="ECO:0007669"/>
    <property type="project" value="InterPro"/>
</dbReference>
<comment type="catalytic activity">
    <reaction evidence="1">
        <text>ATP-dependent breakage, passage and rejoining of double-stranded DNA.</text>
        <dbReference type="EC" id="5.6.2.2"/>
    </reaction>
</comment>
<dbReference type="SUPFAM" id="SSF56719">
    <property type="entry name" value="Type II DNA topoisomerase"/>
    <property type="match status" value="1"/>
</dbReference>
<gene>
    <name evidence="3" type="primary">gyrA_3</name>
    <name evidence="3" type="ORF">NCTC9185_02435</name>
</gene>
<dbReference type="InterPro" id="IPR013760">
    <property type="entry name" value="Topo_IIA-like_dom_sf"/>
</dbReference>
<dbReference type="Proteomes" id="UP000339249">
    <property type="component" value="Unassembled WGS sequence"/>
</dbReference>
<dbReference type="AlphaFoldDB" id="A0A4U9D094"/>
<proteinExistence type="predicted"/>
<organism evidence="3 4">
    <name type="scientific">Raoultella terrigena</name>
    <name type="common">Klebsiella terrigena</name>
    <dbReference type="NCBI Taxonomy" id="577"/>
    <lineage>
        <taxon>Bacteria</taxon>
        <taxon>Pseudomonadati</taxon>
        <taxon>Pseudomonadota</taxon>
        <taxon>Gammaproteobacteria</taxon>
        <taxon>Enterobacterales</taxon>
        <taxon>Enterobacteriaceae</taxon>
        <taxon>Klebsiella/Raoultella group</taxon>
        <taxon>Raoultella</taxon>
    </lineage>
</organism>
<dbReference type="EMBL" id="CABDVU010000001">
    <property type="protein sequence ID" value="VTN10512.1"/>
    <property type="molecule type" value="Genomic_DNA"/>
</dbReference>
<dbReference type="GO" id="GO:0003918">
    <property type="term" value="F:DNA topoisomerase type II (double strand cut, ATP-hydrolyzing) activity"/>
    <property type="evidence" value="ECO:0007669"/>
    <property type="project" value="UniProtKB-EC"/>
</dbReference>
<keyword evidence="3" id="KW-0413">Isomerase</keyword>
<reference evidence="3 4" key="1">
    <citation type="submission" date="2019-04" db="EMBL/GenBank/DDBJ databases">
        <authorList>
            <consortium name="Pathogen Informatics"/>
        </authorList>
    </citation>
    <scope>NUCLEOTIDE SEQUENCE [LARGE SCALE GENOMIC DNA]</scope>
    <source>
        <strain evidence="3 4">NCTC9185</strain>
    </source>
</reference>
<accession>A0A4U9D094</accession>
<evidence type="ECO:0000313" key="3">
    <source>
        <dbReference type="EMBL" id="VTN10512.1"/>
    </source>
</evidence>
<evidence type="ECO:0000256" key="2">
    <source>
        <dbReference type="ARBA" id="ARBA00023029"/>
    </source>
</evidence>